<evidence type="ECO:0000313" key="3">
    <source>
        <dbReference type="Proteomes" id="UP001620626"/>
    </source>
</evidence>
<feature type="compositionally biased region" description="Basic and acidic residues" evidence="1">
    <location>
        <begin position="103"/>
        <end position="114"/>
    </location>
</feature>
<feature type="region of interest" description="Disordered" evidence="1">
    <location>
        <begin position="38"/>
        <end position="114"/>
    </location>
</feature>
<dbReference type="EMBL" id="JBICBT010000752">
    <property type="protein sequence ID" value="KAL3102667.1"/>
    <property type="molecule type" value="Genomic_DNA"/>
</dbReference>
<evidence type="ECO:0000256" key="1">
    <source>
        <dbReference type="SAM" id="MobiDB-lite"/>
    </source>
</evidence>
<gene>
    <name evidence="2" type="ORF">niasHT_029478</name>
</gene>
<feature type="compositionally biased region" description="Basic and acidic residues" evidence="1">
    <location>
        <begin position="38"/>
        <end position="58"/>
    </location>
</feature>
<protein>
    <submittedName>
        <fullName evidence="2">Uncharacterized protein</fullName>
    </submittedName>
</protein>
<sequence length="114" mass="13266">MAPHKSKLRKMDERNGGWHTFAWWTPWEHNVKHAEELKADKANNENKALGELRQETKKRQNPRRSAHGRDAVDAKCTTDLERERVPSPSREQRRRTFAVAASADRHVATPDDEM</sequence>
<proteinExistence type="predicted"/>
<evidence type="ECO:0000313" key="2">
    <source>
        <dbReference type="EMBL" id="KAL3102667.1"/>
    </source>
</evidence>
<organism evidence="2 3">
    <name type="scientific">Heterodera trifolii</name>
    <dbReference type="NCBI Taxonomy" id="157864"/>
    <lineage>
        <taxon>Eukaryota</taxon>
        <taxon>Metazoa</taxon>
        <taxon>Ecdysozoa</taxon>
        <taxon>Nematoda</taxon>
        <taxon>Chromadorea</taxon>
        <taxon>Rhabditida</taxon>
        <taxon>Tylenchina</taxon>
        <taxon>Tylenchomorpha</taxon>
        <taxon>Tylenchoidea</taxon>
        <taxon>Heteroderidae</taxon>
        <taxon>Heteroderinae</taxon>
        <taxon>Heterodera</taxon>
    </lineage>
</organism>
<dbReference type="Proteomes" id="UP001620626">
    <property type="component" value="Unassembled WGS sequence"/>
</dbReference>
<dbReference type="AlphaFoldDB" id="A0ABD2KIA9"/>
<keyword evidence="3" id="KW-1185">Reference proteome</keyword>
<comment type="caution">
    <text evidence="2">The sequence shown here is derived from an EMBL/GenBank/DDBJ whole genome shotgun (WGS) entry which is preliminary data.</text>
</comment>
<feature type="compositionally biased region" description="Basic and acidic residues" evidence="1">
    <location>
        <begin position="67"/>
        <end position="85"/>
    </location>
</feature>
<name>A0ABD2KIA9_9BILA</name>
<reference evidence="2 3" key="1">
    <citation type="submission" date="2024-10" db="EMBL/GenBank/DDBJ databases">
        <authorList>
            <person name="Kim D."/>
        </authorList>
    </citation>
    <scope>NUCLEOTIDE SEQUENCE [LARGE SCALE GENOMIC DNA]</scope>
    <source>
        <strain evidence="2">BH-2024</strain>
    </source>
</reference>
<accession>A0ABD2KIA9</accession>